<organism evidence="5 6">
    <name type="scientific">Candidatus Taylorbacteria bacterium RIFCSPLOWO2_12_FULL_43_20</name>
    <dbReference type="NCBI Taxonomy" id="1802332"/>
    <lineage>
        <taxon>Bacteria</taxon>
        <taxon>Candidatus Tayloriibacteriota</taxon>
    </lineage>
</organism>
<name>A0A1G2P2D2_9BACT</name>
<evidence type="ECO:0000313" key="6">
    <source>
        <dbReference type="Proteomes" id="UP000177269"/>
    </source>
</evidence>
<evidence type="ECO:0000256" key="2">
    <source>
        <dbReference type="ARBA" id="ARBA00022980"/>
    </source>
</evidence>
<evidence type="ECO:0000256" key="1">
    <source>
        <dbReference type="ARBA" id="ARBA00006700"/>
    </source>
</evidence>
<dbReference type="SUPFAM" id="SSF54189">
    <property type="entry name" value="Ribosomal proteins S24e, L23 and L15e"/>
    <property type="match status" value="1"/>
</dbReference>
<dbReference type="AlphaFoldDB" id="A0A1G2P2D2"/>
<dbReference type="Pfam" id="PF00276">
    <property type="entry name" value="Ribosomal_L23"/>
    <property type="match status" value="1"/>
</dbReference>
<accession>A0A1G2P2D2</accession>
<evidence type="ECO:0000256" key="3">
    <source>
        <dbReference type="ARBA" id="ARBA00023274"/>
    </source>
</evidence>
<gene>
    <name evidence="5" type="ORF">A3G52_04660</name>
</gene>
<comment type="caution">
    <text evidence="5">The sequence shown here is derived from an EMBL/GenBank/DDBJ whole genome shotgun (WGS) entry which is preliminary data.</text>
</comment>
<reference evidence="5 6" key="1">
    <citation type="journal article" date="2016" name="Nat. Commun.">
        <title>Thousands of microbial genomes shed light on interconnected biogeochemical processes in an aquifer system.</title>
        <authorList>
            <person name="Anantharaman K."/>
            <person name="Brown C.T."/>
            <person name="Hug L.A."/>
            <person name="Sharon I."/>
            <person name="Castelle C.J."/>
            <person name="Probst A.J."/>
            <person name="Thomas B.C."/>
            <person name="Singh A."/>
            <person name="Wilkins M.J."/>
            <person name="Karaoz U."/>
            <person name="Brodie E.L."/>
            <person name="Williams K.H."/>
            <person name="Hubbard S.S."/>
            <person name="Banfield J.F."/>
        </authorList>
    </citation>
    <scope>NUCLEOTIDE SEQUENCE [LARGE SCALE GENOMIC DNA]</scope>
</reference>
<dbReference type="InterPro" id="IPR012677">
    <property type="entry name" value="Nucleotide-bd_a/b_plait_sf"/>
</dbReference>
<keyword evidence="2 5" id="KW-0689">Ribosomal protein</keyword>
<dbReference type="GO" id="GO:0005840">
    <property type="term" value="C:ribosome"/>
    <property type="evidence" value="ECO:0007669"/>
    <property type="project" value="UniProtKB-KW"/>
</dbReference>
<dbReference type="Gene3D" id="3.30.70.330">
    <property type="match status" value="1"/>
</dbReference>
<evidence type="ECO:0000313" key="5">
    <source>
        <dbReference type="EMBL" id="OHA42508.1"/>
    </source>
</evidence>
<dbReference type="EMBL" id="MHSK01000011">
    <property type="protein sequence ID" value="OHA42508.1"/>
    <property type="molecule type" value="Genomic_DNA"/>
</dbReference>
<dbReference type="Proteomes" id="UP000177269">
    <property type="component" value="Unassembled WGS sequence"/>
</dbReference>
<dbReference type="GO" id="GO:1990904">
    <property type="term" value="C:ribonucleoprotein complex"/>
    <property type="evidence" value="ECO:0007669"/>
    <property type="project" value="UniProtKB-KW"/>
</dbReference>
<evidence type="ECO:0000256" key="4">
    <source>
        <dbReference type="ARBA" id="ARBA00035481"/>
    </source>
</evidence>
<sequence length="89" mass="10168">MATYVLGPRVTEKTARGSENNVYTFNISRNADKRRVARAIKEIYGVVPFQVRIISVRNKGVFFRGKRGKTSGGKKAYVYLRKEDKIEVL</sequence>
<dbReference type="GO" id="GO:0006412">
    <property type="term" value="P:translation"/>
    <property type="evidence" value="ECO:0007669"/>
    <property type="project" value="InterPro"/>
</dbReference>
<comment type="similarity">
    <text evidence="1">Belongs to the universal ribosomal protein uL23 family.</text>
</comment>
<dbReference type="InterPro" id="IPR012678">
    <property type="entry name" value="Ribosomal_uL23/eL15/eS24_sf"/>
</dbReference>
<proteinExistence type="inferred from homology"/>
<keyword evidence="3" id="KW-0687">Ribonucleoprotein</keyword>
<protein>
    <recommendedName>
        <fullName evidence="4">50S ribosomal protein L23</fullName>
    </recommendedName>
</protein>
<dbReference type="GO" id="GO:0003735">
    <property type="term" value="F:structural constituent of ribosome"/>
    <property type="evidence" value="ECO:0007669"/>
    <property type="project" value="InterPro"/>
</dbReference>
<dbReference type="InterPro" id="IPR013025">
    <property type="entry name" value="Ribosomal_uL23-like"/>
</dbReference>